<dbReference type="SUPFAM" id="SSF57196">
    <property type="entry name" value="EGF/Laminin"/>
    <property type="match status" value="2"/>
</dbReference>
<dbReference type="PANTHER" id="PTHR24049">
    <property type="entry name" value="CRUMBS FAMILY MEMBER"/>
    <property type="match status" value="1"/>
</dbReference>
<keyword evidence="7" id="KW-1133">Transmembrane helix</keyword>
<keyword evidence="3" id="KW-0677">Repeat</keyword>
<keyword evidence="10" id="KW-1185">Reference proteome</keyword>
<dbReference type="Gene3D" id="2.10.25.10">
    <property type="entry name" value="Laminin"/>
    <property type="match status" value="4"/>
</dbReference>
<feature type="domain" description="EGF-like" evidence="8">
    <location>
        <begin position="163"/>
        <end position="203"/>
    </location>
</feature>
<reference evidence="9 10" key="1">
    <citation type="submission" date="2021-06" db="EMBL/GenBank/DDBJ databases">
        <title>A haploid diamondback moth (Plutella xylostella L.) genome assembly resolves 31 chromosomes and identifies a diamide resistance mutation.</title>
        <authorList>
            <person name="Ward C.M."/>
            <person name="Perry K.D."/>
            <person name="Baker G."/>
            <person name="Powis K."/>
            <person name="Heckel D.G."/>
            <person name="Baxter S.W."/>
        </authorList>
    </citation>
    <scope>NUCLEOTIDE SEQUENCE [LARGE SCALE GENOMIC DNA]</scope>
    <source>
        <strain evidence="9 10">LV</strain>
        <tissue evidence="9">Single pupa</tissue>
    </source>
</reference>
<evidence type="ECO:0000256" key="1">
    <source>
        <dbReference type="ARBA" id="ARBA00022536"/>
    </source>
</evidence>
<dbReference type="PROSITE" id="PS00022">
    <property type="entry name" value="EGF_1"/>
    <property type="match status" value="5"/>
</dbReference>
<feature type="disulfide bond" evidence="5">
    <location>
        <begin position="340"/>
        <end position="349"/>
    </location>
</feature>
<sequence length="626" mass="64186">MFWTDLGPQPGIYRASLSGTGARLLAAPPPGAPAPPAPAPARRLRRPAALALDAPARRLYFYDDYYGTLETVRLDGTQRALRIVAGRGNNITHYNVTAAGATSPGLPHGCTRLAVWGERVLCAHAHGLLATDKRRRGAPLQAAGAALHLVDIHIMHPALYTYESNPCLAERRCAGGAVCVPSSDNVDHATCLCPDQRRAKTSEDGSVRCVSPSSPVPAAPPAPAAPACPPSCGGGACVVSGGVASCRCQELYSGPRCETYRCADYCRRGRCELDAAGPRGPDGKLPLKCICPAGRWGARCELSAPAPAPATAPPGPLCAGVRCENGGACRVQHDLAECVCAPGFVGARCEQCADAAPCPAGGVCRRRAGGVVCEAPATHCSDELCGEHGTCVEVNSTAACSCAAGWAGARCDLPDATHEARGHELCTPDRCLHGGSCVLTAPAAGAAGDAGDAVCACAGGWGGARCGHYVGRDHACDAAACAAPTICVWAPGAGAGPGAARCACPLGAPCAPPAPAHAALWLGAAALIAVLLAVAAVVYHIYRKSREGLFGHSRLADNVEISNPMYLAGEELEPEPYERHKNGGNHFANPVYESMYSPERATTEEHATLLEEGSGSPPPAERAALL</sequence>
<keyword evidence="7" id="KW-0472">Membrane</keyword>
<dbReference type="EMBL" id="JAHIBW010000020">
    <property type="protein sequence ID" value="KAG7300563.1"/>
    <property type="molecule type" value="Genomic_DNA"/>
</dbReference>
<feature type="transmembrane region" description="Helical" evidence="7">
    <location>
        <begin position="518"/>
        <end position="542"/>
    </location>
</feature>
<dbReference type="PANTHER" id="PTHR24049:SF22">
    <property type="entry name" value="DROSOPHILA CRUMBS HOMOLOG"/>
    <property type="match status" value="1"/>
</dbReference>
<evidence type="ECO:0000256" key="5">
    <source>
        <dbReference type="PROSITE-ProRule" id="PRU00076"/>
    </source>
</evidence>
<feature type="domain" description="EGF-like" evidence="8">
    <location>
        <begin position="376"/>
        <end position="412"/>
    </location>
</feature>
<gene>
    <name evidence="9" type="ORF">JYU34_014855</name>
</gene>
<keyword evidence="4 5" id="KW-1015">Disulfide bond</keyword>
<evidence type="ECO:0000313" key="10">
    <source>
        <dbReference type="Proteomes" id="UP000823941"/>
    </source>
</evidence>
<feature type="domain" description="EGF-like" evidence="8">
    <location>
        <begin position="314"/>
        <end position="350"/>
    </location>
</feature>
<dbReference type="InterPro" id="IPR051022">
    <property type="entry name" value="Notch_Cell-Fate_Det"/>
</dbReference>
<dbReference type="SMART" id="SM00181">
    <property type="entry name" value="EGF"/>
    <property type="match status" value="6"/>
</dbReference>
<dbReference type="PROSITE" id="PS01186">
    <property type="entry name" value="EGF_2"/>
    <property type="match status" value="2"/>
</dbReference>
<evidence type="ECO:0000256" key="6">
    <source>
        <dbReference type="SAM" id="MobiDB-lite"/>
    </source>
</evidence>
<dbReference type="InterPro" id="IPR000742">
    <property type="entry name" value="EGF"/>
</dbReference>
<evidence type="ECO:0000256" key="2">
    <source>
        <dbReference type="ARBA" id="ARBA00022729"/>
    </source>
</evidence>
<evidence type="ECO:0000256" key="3">
    <source>
        <dbReference type="ARBA" id="ARBA00022737"/>
    </source>
</evidence>
<keyword evidence="7" id="KW-0812">Transmembrane</keyword>
<feature type="region of interest" description="Disordered" evidence="6">
    <location>
        <begin position="598"/>
        <end position="626"/>
    </location>
</feature>
<evidence type="ECO:0000313" key="9">
    <source>
        <dbReference type="EMBL" id="KAG7300563.1"/>
    </source>
</evidence>
<dbReference type="SUPFAM" id="SSF63825">
    <property type="entry name" value="YWTD domain"/>
    <property type="match status" value="1"/>
</dbReference>
<dbReference type="Proteomes" id="UP000823941">
    <property type="component" value="Chromosome 20"/>
</dbReference>
<evidence type="ECO:0000259" key="8">
    <source>
        <dbReference type="PROSITE" id="PS50026"/>
    </source>
</evidence>
<evidence type="ECO:0000256" key="4">
    <source>
        <dbReference type="ARBA" id="ARBA00023157"/>
    </source>
</evidence>
<feature type="disulfide bond" evidence="5">
    <location>
        <begin position="457"/>
        <end position="466"/>
    </location>
</feature>
<organism evidence="9 10">
    <name type="scientific">Plutella xylostella</name>
    <name type="common">Diamondback moth</name>
    <name type="synonym">Plutella maculipennis</name>
    <dbReference type="NCBI Taxonomy" id="51655"/>
    <lineage>
        <taxon>Eukaryota</taxon>
        <taxon>Metazoa</taxon>
        <taxon>Ecdysozoa</taxon>
        <taxon>Arthropoda</taxon>
        <taxon>Hexapoda</taxon>
        <taxon>Insecta</taxon>
        <taxon>Pterygota</taxon>
        <taxon>Neoptera</taxon>
        <taxon>Endopterygota</taxon>
        <taxon>Lepidoptera</taxon>
        <taxon>Glossata</taxon>
        <taxon>Ditrysia</taxon>
        <taxon>Yponomeutoidea</taxon>
        <taxon>Plutellidae</taxon>
        <taxon>Plutella</taxon>
    </lineage>
</organism>
<dbReference type="InterPro" id="IPR011042">
    <property type="entry name" value="6-blade_b-propeller_TolB-like"/>
</dbReference>
<keyword evidence="2" id="KW-0732">Signal</keyword>
<protein>
    <recommendedName>
        <fullName evidence="8">EGF-like domain-containing protein</fullName>
    </recommendedName>
</protein>
<comment type="caution">
    <text evidence="9">The sequence shown here is derived from an EMBL/GenBank/DDBJ whole genome shotgun (WGS) entry which is preliminary data.</text>
</comment>
<dbReference type="PROSITE" id="PS50026">
    <property type="entry name" value="EGF_3"/>
    <property type="match status" value="4"/>
</dbReference>
<dbReference type="Gene3D" id="2.120.10.30">
    <property type="entry name" value="TolB, C-terminal domain"/>
    <property type="match status" value="1"/>
</dbReference>
<name>A0ABQ7Q9E3_PLUXY</name>
<feature type="domain" description="EGF-like" evidence="8">
    <location>
        <begin position="422"/>
        <end position="467"/>
    </location>
</feature>
<comment type="caution">
    <text evidence="5">Lacks conserved residue(s) required for the propagation of feature annotation.</text>
</comment>
<keyword evidence="1 5" id="KW-0245">EGF-like domain</keyword>
<evidence type="ECO:0000256" key="7">
    <source>
        <dbReference type="SAM" id="Phobius"/>
    </source>
</evidence>
<accession>A0ABQ7Q9E3</accession>
<feature type="disulfide bond" evidence="5">
    <location>
        <begin position="402"/>
        <end position="411"/>
    </location>
</feature>
<proteinExistence type="predicted"/>